<dbReference type="SMART" id="SM00267">
    <property type="entry name" value="GGDEF"/>
    <property type="match status" value="1"/>
</dbReference>
<dbReference type="InterPro" id="IPR000160">
    <property type="entry name" value="GGDEF_dom"/>
</dbReference>
<dbReference type="InterPro" id="IPR050469">
    <property type="entry name" value="Diguanylate_Cyclase"/>
</dbReference>
<name>A0A6I4TPW8_9SPHN</name>
<proteinExistence type="predicted"/>
<evidence type="ECO:0000256" key="2">
    <source>
        <dbReference type="ARBA" id="ARBA00034247"/>
    </source>
</evidence>
<gene>
    <name evidence="5" type="ORF">GRI97_03080</name>
</gene>
<feature type="transmembrane region" description="Helical" evidence="3">
    <location>
        <begin position="7"/>
        <end position="25"/>
    </location>
</feature>
<dbReference type="Proteomes" id="UP000469430">
    <property type="component" value="Unassembled WGS sequence"/>
</dbReference>
<evidence type="ECO:0000259" key="4">
    <source>
        <dbReference type="PROSITE" id="PS50887"/>
    </source>
</evidence>
<keyword evidence="3" id="KW-1133">Transmembrane helix</keyword>
<organism evidence="5 6">
    <name type="scientific">Croceibacterium xixiisoli</name>
    <dbReference type="NCBI Taxonomy" id="1476466"/>
    <lineage>
        <taxon>Bacteria</taxon>
        <taxon>Pseudomonadati</taxon>
        <taxon>Pseudomonadota</taxon>
        <taxon>Alphaproteobacteria</taxon>
        <taxon>Sphingomonadales</taxon>
        <taxon>Erythrobacteraceae</taxon>
        <taxon>Croceibacterium</taxon>
    </lineage>
</organism>
<dbReference type="PANTHER" id="PTHR45138:SF9">
    <property type="entry name" value="DIGUANYLATE CYCLASE DGCM-RELATED"/>
    <property type="match status" value="1"/>
</dbReference>
<dbReference type="PROSITE" id="PS50887">
    <property type="entry name" value="GGDEF"/>
    <property type="match status" value="1"/>
</dbReference>
<evidence type="ECO:0000256" key="1">
    <source>
        <dbReference type="ARBA" id="ARBA00012528"/>
    </source>
</evidence>
<dbReference type="AlphaFoldDB" id="A0A6I4TPW8"/>
<keyword evidence="6" id="KW-1185">Reference proteome</keyword>
<feature type="transmembrane region" description="Helical" evidence="3">
    <location>
        <begin position="37"/>
        <end position="57"/>
    </location>
</feature>
<evidence type="ECO:0000256" key="3">
    <source>
        <dbReference type="SAM" id="Phobius"/>
    </source>
</evidence>
<reference evidence="5 6" key="1">
    <citation type="submission" date="2019-12" db="EMBL/GenBank/DDBJ databases">
        <title>Genomic-based taxomic classification of the family Erythrobacteraceae.</title>
        <authorList>
            <person name="Xu L."/>
        </authorList>
    </citation>
    <scope>NUCLEOTIDE SEQUENCE [LARGE SCALE GENOMIC DNA]</scope>
    <source>
        <strain evidence="5 6">S36</strain>
    </source>
</reference>
<dbReference type="GO" id="GO:0052621">
    <property type="term" value="F:diguanylate cyclase activity"/>
    <property type="evidence" value="ECO:0007669"/>
    <property type="project" value="UniProtKB-EC"/>
</dbReference>
<dbReference type="Pfam" id="PF00990">
    <property type="entry name" value="GGDEF"/>
    <property type="match status" value="1"/>
</dbReference>
<dbReference type="InterPro" id="IPR029787">
    <property type="entry name" value="Nucleotide_cyclase"/>
</dbReference>
<dbReference type="EMBL" id="WTYJ01000001">
    <property type="protein sequence ID" value="MXO97972.1"/>
    <property type="molecule type" value="Genomic_DNA"/>
</dbReference>
<keyword evidence="3" id="KW-0812">Transmembrane</keyword>
<feature type="domain" description="GGDEF" evidence="4">
    <location>
        <begin position="106"/>
        <end position="238"/>
    </location>
</feature>
<accession>A0A6I4TPW8</accession>
<comment type="catalytic activity">
    <reaction evidence="2">
        <text>2 GTP = 3',3'-c-di-GMP + 2 diphosphate</text>
        <dbReference type="Rhea" id="RHEA:24898"/>
        <dbReference type="ChEBI" id="CHEBI:33019"/>
        <dbReference type="ChEBI" id="CHEBI:37565"/>
        <dbReference type="ChEBI" id="CHEBI:58805"/>
        <dbReference type="EC" id="2.7.7.65"/>
    </reaction>
</comment>
<dbReference type="FunFam" id="3.30.70.270:FF:000001">
    <property type="entry name" value="Diguanylate cyclase domain protein"/>
    <property type="match status" value="1"/>
</dbReference>
<dbReference type="NCBIfam" id="TIGR00254">
    <property type="entry name" value="GGDEF"/>
    <property type="match status" value="1"/>
</dbReference>
<keyword evidence="3" id="KW-0472">Membrane</keyword>
<dbReference type="SUPFAM" id="SSF55073">
    <property type="entry name" value="Nucleotide cyclase"/>
    <property type="match status" value="1"/>
</dbReference>
<dbReference type="RefSeq" id="WP_161389649.1">
    <property type="nucleotide sequence ID" value="NZ_JBHSCP010000001.1"/>
</dbReference>
<protein>
    <recommendedName>
        <fullName evidence="1">diguanylate cyclase</fullName>
        <ecNumber evidence="1">2.7.7.65</ecNumber>
    </recommendedName>
</protein>
<dbReference type="PANTHER" id="PTHR45138">
    <property type="entry name" value="REGULATORY COMPONENTS OF SENSORY TRANSDUCTION SYSTEM"/>
    <property type="match status" value="1"/>
</dbReference>
<comment type="caution">
    <text evidence="5">The sequence shown here is derived from an EMBL/GenBank/DDBJ whole genome shotgun (WGS) entry which is preliminary data.</text>
</comment>
<dbReference type="CDD" id="cd01949">
    <property type="entry name" value="GGDEF"/>
    <property type="match status" value="1"/>
</dbReference>
<dbReference type="Gene3D" id="3.30.70.270">
    <property type="match status" value="1"/>
</dbReference>
<evidence type="ECO:0000313" key="5">
    <source>
        <dbReference type="EMBL" id="MXO97972.1"/>
    </source>
</evidence>
<sequence>MSPTQRIWLWTAFSVTVTLIPMSVMTRLPGLGIPLPYWIFALLCSGVTSFFVAHKLIHQGERLRILHAELVVAHEKLGRIAMSDSLTQVLNRGAFLDHVKRRHAGGDGWLLLVDADHFKSINDRFGHEAGDDALQSIVGIMRQVVRTEDPIGRLGGEEFGIYLSGMTEQDAIMIAERIRQRIEQADLTDRLGNSIPLSVSIGVTRMDPMDKVRDSLRLADNAMYQAKHNGRNQVILSN</sequence>
<evidence type="ECO:0000313" key="6">
    <source>
        <dbReference type="Proteomes" id="UP000469430"/>
    </source>
</evidence>
<dbReference type="EC" id="2.7.7.65" evidence="1"/>
<dbReference type="OrthoDB" id="9812260at2"/>
<dbReference type="InterPro" id="IPR043128">
    <property type="entry name" value="Rev_trsase/Diguanyl_cyclase"/>
</dbReference>